<proteinExistence type="predicted"/>
<evidence type="ECO:0000313" key="3">
    <source>
        <dbReference type="Proteomes" id="UP001066276"/>
    </source>
</evidence>
<organism evidence="2 3">
    <name type="scientific">Pleurodeles waltl</name>
    <name type="common">Iberian ribbed newt</name>
    <dbReference type="NCBI Taxonomy" id="8319"/>
    <lineage>
        <taxon>Eukaryota</taxon>
        <taxon>Metazoa</taxon>
        <taxon>Chordata</taxon>
        <taxon>Craniata</taxon>
        <taxon>Vertebrata</taxon>
        <taxon>Euteleostomi</taxon>
        <taxon>Amphibia</taxon>
        <taxon>Batrachia</taxon>
        <taxon>Caudata</taxon>
        <taxon>Salamandroidea</taxon>
        <taxon>Salamandridae</taxon>
        <taxon>Pleurodelinae</taxon>
        <taxon>Pleurodeles</taxon>
    </lineage>
</organism>
<evidence type="ECO:0000313" key="2">
    <source>
        <dbReference type="EMBL" id="KAJ1218858.1"/>
    </source>
</evidence>
<evidence type="ECO:0000256" key="1">
    <source>
        <dbReference type="SAM" id="MobiDB-lite"/>
    </source>
</evidence>
<feature type="region of interest" description="Disordered" evidence="1">
    <location>
        <begin position="117"/>
        <end position="139"/>
    </location>
</feature>
<gene>
    <name evidence="2" type="ORF">NDU88_006430</name>
</gene>
<protein>
    <submittedName>
        <fullName evidence="2">Uncharacterized protein</fullName>
    </submittedName>
</protein>
<sequence>MDKPNKVVQALQVLQEEGREDLLREDVLEQAWVGLRLPKRVSSEGVAAAVIACSSPVHPPKKFKQKSVAGRKVRISPERVVVEVQEATLGLPTGKMQAIRGGMKFVRHAGASFQQRVASRGHRQEERAKPGAVRLTSGEASGPGLGIQEIYPLVEGVPSTSRGTVVVEQEVIEDELLDYEEEEEAEEIHKGHRRAVQKGSRLVVSREANKKASRAIVRLEEIDRRFLREIYLEVRNIEHSQVMWDVHMLVWMVCKESQVRTWEFKQWYVIRVMAV</sequence>
<dbReference type="Proteomes" id="UP001066276">
    <property type="component" value="Chromosome 1_1"/>
</dbReference>
<dbReference type="EMBL" id="JANPWB010000001">
    <property type="protein sequence ID" value="KAJ1218858.1"/>
    <property type="molecule type" value="Genomic_DNA"/>
</dbReference>
<comment type="caution">
    <text evidence="2">The sequence shown here is derived from an EMBL/GenBank/DDBJ whole genome shotgun (WGS) entry which is preliminary data.</text>
</comment>
<accession>A0AAV7X2M1</accession>
<name>A0AAV7X2M1_PLEWA</name>
<reference evidence="2" key="1">
    <citation type="journal article" date="2022" name="bioRxiv">
        <title>Sequencing and chromosome-scale assembly of the giantPleurodeles waltlgenome.</title>
        <authorList>
            <person name="Brown T."/>
            <person name="Elewa A."/>
            <person name="Iarovenko S."/>
            <person name="Subramanian E."/>
            <person name="Araus A.J."/>
            <person name="Petzold A."/>
            <person name="Susuki M."/>
            <person name="Suzuki K.-i.T."/>
            <person name="Hayashi T."/>
            <person name="Toyoda A."/>
            <person name="Oliveira C."/>
            <person name="Osipova E."/>
            <person name="Leigh N.D."/>
            <person name="Simon A."/>
            <person name="Yun M.H."/>
        </authorList>
    </citation>
    <scope>NUCLEOTIDE SEQUENCE</scope>
    <source>
        <strain evidence="2">20211129_DDA</strain>
        <tissue evidence="2">Liver</tissue>
    </source>
</reference>
<dbReference type="AlphaFoldDB" id="A0AAV7X2M1"/>
<keyword evidence="3" id="KW-1185">Reference proteome</keyword>